<organism evidence="1 2">
    <name type="scientific">Paramecium sonneborni</name>
    <dbReference type="NCBI Taxonomy" id="65129"/>
    <lineage>
        <taxon>Eukaryota</taxon>
        <taxon>Sar</taxon>
        <taxon>Alveolata</taxon>
        <taxon>Ciliophora</taxon>
        <taxon>Intramacronucleata</taxon>
        <taxon>Oligohymenophorea</taxon>
        <taxon>Peniculida</taxon>
        <taxon>Parameciidae</taxon>
        <taxon>Paramecium</taxon>
    </lineage>
</organism>
<evidence type="ECO:0000313" key="1">
    <source>
        <dbReference type="EMBL" id="CAD8125314.1"/>
    </source>
</evidence>
<accession>A0A8S1RDD5</accession>
<gene>
    <name evidence="1" type="ORF">PSON_ATCC_30995.1.T1580037</name>
</gene>
<keyword evidence="2" id="KW-1185">Reference proteome</keyword>
<dbReference type="Proteomes" id="UP000692954">
    <property type="component" value="Unassembled WGS sequence"/>
</dbReference>
<dbReference type="AlphaFoldDB" id="A0A8S1RDD5"/>
<proteinExistence type="predicted"/>
<reference evidence="1" key="1">
    <citation type="submission" date="2021-01" db="EMBL/GenBank/DDBJ databases">
        <authorList>
            <consortium name="Genoscope - CEA"/>
            <person name="William W."/>
        </authorList>
    </citation>
    <scope>NUCLEOTIDE SEQUENCE</scope>
</reference>
<name>A0A8S1RDD5_9CILI</name>
<dbReference type="EMBL" id="CAJJDN010000158">
    <property type="protein sequence ID" value="CAD8125314.1"/>
    <property type="molecule type" value="Genomic_DNA"/>
</dbReference>
<comment type="caution">
    <text evidence="1">The sequence shown here is derived from an EMBL/GenBank/DDBJ whole genome shotgun (WGS) entry which is preliminary data.</text>
</comment>
<evidence type="ECO:0000313" key="2">
    <source>
        <dbReference type="Proteomes" id="UP000692954"/>
    </source>
</evidence>
<protein>
    <submittedName>
        <fullName evidence="1">Uncharacterized protein</fullName>
    </submittedName>
</protein>
<dbReference type="OrthoDB" id="295251at2759"/>
<sequence>MIALITGAEAAWIGDVLIELVPLLANSITSLVRLQDTQQTQGINLLLEQELELQRGSFRKEILYNNQPINDIQLSEVMHETIIQIDRCCQSVWQYIPSGIATIFTWALTGQAMRHEFIIIDTINHICCLELVKDQGEQQEKIQKLIFNIYGLQTQEQRIIIRNQILQNRSYNRVLCSIRVQQQLYLNQINYFSNLLLISWRKIYQNSSITVNFFNLFQKMSKQYARSIFYFSQEQPDYDIVLQSIFGVFTDKPLYLPRIDMLAVEKLVWHGSKFSDQMRNSINSFIRMVQSIRNGMDFSQTFIN</sequence>